<feature type="transmembrane region" description="Helical" evidence="1">
    <location>
        <begin position="74"/>
        <end position="94"/>
    </location>
</feature>
<feature type="transmembrane region" description="Helical" evidence="1">
    <location>
        <begin position="284"/>
        <end position="301"/>
    </location>
</feature>
<evidence type="ECO:0000313" key="3">
    <source>
        <dbReference type="Proteomes" id="UP000462055"/>
    </source>
</evidence>
<evidence type="ECO:0000256" key="1">
    <source>
        <dbReference type="SAM" id="Phobius"/>
    </source>
</evidence>
<accession>A0A6I4MMF8</accession>
<protein>
    <submittedName>
        <fullName evidence="2">Uncharacterized protein</fullName>
    </submittedName>
</protein>
<gene>
    <name evidence="2" type="ORF">F8568_033190</name>
</gene>
<feature type="transmembrane region" description="Helical" evidence="1">
    <location>
        <begin position="259"/>
        <end position="277"/>
    </location>
</feature>
<feature type="transmembrane region" description="Helical" evidence="1">
    <location>
        <begin position="313"/>
        <end position="336"/>
    </location>
</feature>
<keyword evidence="1" id="KW-0472">Membrane</keyword>
<dbReference type="RefSeq" id="WP_151597635.1">
    <property type="nucleotide sequence ID" value="NZ_WBMS02000034.1"/>
</dbReference>
<sequence>MSTLEDRYRRLLACYPAAHREAHGEEMLDVLLSAARPGQTRPSIADTADLLLGAARIRLRRAASGTGASPRRDALAITGLLAALLLMAEAARFAVDVPTLIGAATAQGNGTIGIYGLLYFFGTGPYWLAWTVIAVLAWRGRRRRAATAACAVTTAQIAFAVYGTALPDHSYAYLGRDFAGTSLPLALLATASLAASPGPRRGARLLGRARLAGAATVAAALLALHTYPAFSLLTGGQTGVDPRASMDRLIDAAQTMGELRAAGALVAAVLAAAALARDRTSRRAFVLLALVGAPALVNAAGEALPDSVPGTAMLLPGSLMVGTAGLVITGLCVRLVESPAGTRARRRVRSSA</sequence>
<keyword evidence="3" id="KW-1185">Reference proteome</keyword>
<keyword evidence="1" id="KW-1133">Transmembrane helix</keyword>
<comment type="caution">
    <text evidence="2">The sequence shown here is derived from an EMBL/GenBank/DDBJ whole genome shotgun (WGS) entry which is preliminary data.</text>
</comment>
<feature type="transmembrane region" description="Helical" evidence="1">
    <location>
        <begin position="178"/>
        <end position="197"/>
    </location>
</feature>
<dbReference type="Proteomes" id="UP000462055">
    <property type="component" value="Unassembled WGS sequence"/>
</dbReference>
<feature type="transmembrane region" description="Helical" evidence="1">
    <location>
        <begin position="145"/>
        <end position="166"/>
    </location>
</feature>
<evidence type="ECO:0000313" key="2">
    <source>
        <dbReference type="EMBL" id="MWA05137.1"/>
    </source>
</evidence>
<name>A0A6I4MMF8_9ACTN</name>
<dbReference type="EMBL" id="WBMS02000034">
    <property type="protein sequence ID" value="MWA05137.1"/>
    <property type="molecule type" value="Genomic_DNA"/>
</dbReference>
<dbReference type="AlphaFoldDB" id="A0A6I4MMF8"/>
<feature type="transmembrane region" description="Helical" evidence="1">
    <location>
        <begin position="114"/>
        <end position="138"/>
    </location>
</feature>
<keyword evidence="1" id="KW-0812">Transmembrane</keyword>
<reference evidence="2" key="1">
    <citation type="submission" date="2019-12" db="EMBL/GenBank/DDBJ databases">
        <title>Actinomadura physcomitrii sp. nov., a novel actinomycete isolated from moss [Physcomitrium sphaericum (Ludw) Fuernr].</title>
        <authorList>
            <person name="Zhuang X."/>
        </authorList>
    </citation>
    <scope>NUCLEOTIDE SEQUENCE [LARGE SCALE GENOMIC DNA]</scope>
    <source>
        <strain evidence="2">LD22</strain>
    </source>
</reference>
<feature type="transmembrane region" description="Helical" evidence="1">
    <location>
        <begin position="209"/>
        <end position="230"/>
    </location>
</feature>
<organism evidence="2 3">
    <name type="scientific">Actinomadura physcomitrii</name>
    <dbReference type="NCBI Taxonomy" id="2650748"/>
    <lineage>
        <taxon>Bacteria</taxon>
        <taxon>Bacillati</taxon>
        <taxon>Actinomycetota</taxon>
        <taxon>Actinomycetes</taxon>
        <taxon>Streptosporangiales</taxon>
        <taxon>Thermomonosporaceae</taxon>
        <taxon>Actinomadura</taxon>
    </lineage>
</organism>
<proteinExistence type="predicted"/>